<dbReference type="SUPFAM" id="SSF55785">
    <property type="entry name" value="PYP-like sensor domain (PAS domain)"/>
    <property type="match status" value="2"/>
</dbReference>
<protein>
    <submittedName>
        <fullName evidence="7">PAS domain-containing protein</fullName>
    </submittedName>
</protein>
<reference evidence="7 8" key="1">
    <citation type="submission" date="2024-09" db="EMBL/GenBank/DDBJ databases">
        <authorList>
            <person name="Lee S.D."/>
        </authorList>
    </citation>
    <scope>NUCLEOTIDE SEQUENCE [LARGE SCALE GENOMIC DNA]</scope>
    <source>
        <strain evidence="7 8">N8-3</strain>
    </source>
</reference>
<dbReference type="Pfam" id="PF00989">
    <property type="entry name" value="PAS"/>
    <property type="match status" value="2"/>
</dbReference>
<keyword evidence="8" id="KW-1185">Reference proteome</keyword>
<feature type="compositionally biased region" description="Polar residues" evidence="3">
    <location>
        <begin position="854"/>
        <end position="867"/>
    </location>
</feature>
<dbReference type="RefSeq" id="WP_380536449.1">
    <property type="nucleotide sequence ID" value="NZ_JBHFAB010000009.1"/>
</dbReference>
<proteinExistence type="predicted"/>
<comment type="caution">
    <text evidence="7">The sequence shown here is derived from an EMBL/GenBank/DDBJ whole genome shotgun (WGS) entry which is preliminary data.</text>
</comment>
<dbReference type="InterPro" id="IPR013767">
    <property type="entry name" value="PAS_fold"/>
</dbReference>
<feature type="compositionally biased region" description="Gly residues" evidence="3">
    <location>
        <begin position="885"/>
        <end position="894"/>
    </location>
</feature>
<dbReference type="InterPro" id="IPR000014">
    <property type="entry name" value="PAS"/>
</dbReference>
<feature type="domain" description="Response regulatory" evidence="5">
    <location>
        <begin position="1103"/>
        <end position="1219"/>
    </location>
</feature>
<feature type="compositionally biased region" description="Low complexity" evidence="3">
    <location>
        <begin position="895"/>
        <end position="906"/>
    </location>
</feature>
<feature type="domain" description="PAS" evidence="6">
    <location>
        <begin position="200"/>
        <end position="248"/>
    </location>
</feature>
<dbReference type="Gene3D" id="3.30.450.20">
    <property type="entry name" value="PAS domain"/>
    <property type="match status" value="2"/>
</dbReference>
<accession>A0ABV6VW29</accession>
<feature type="compositionally biased region" description="Gly residues" evidence="3">
    <location>
        <begin position="600"/>
        <end position="653"/>
    </location>
</feature>
<keyword evidence="1" id="KW-0418">Kinase</keyword>
<dbReference type="Proteomes" id="UP001592531">
    <property type="component" value="Unassembled WGS sequence"/>
</dbReference>
<evidence type="ECO:0000313" key="7">
    <source>
        <dbReference type="EMBL" id="MFC1417905.1"/>
    </source>
</evidence>
<feature type="compositionally biased region" description="Gly residues" evidence="3">
    <location>
        <begin position="907"/>
        <end position="918"/>
    </location>
</feature>
<feature type="region of interest" description="Disordered" evidence="3">
    <location>
        <begin position="568"/>
        <end position="653"/>
    </location>
</feature>
<sequence length="1227" mass="124768">MSSRPTRGTARLAAILDALPDALLLVNSNGTVVDANAAAVRSLQAPGTSLVGMGVLDLLPEFDPSRIPGSMRPRARAEDGSEEDDDAPVRMTARRTDGTSFPVEVAGNEFEDDGLLGGGLGGLGSGSGSSSGGSARPGGTSGGRDGYGPYDSYGGVSRYGYGASGGSGAGSSRPSDRELLLIVVRDLSARLEVEAELRRQHKQTEMILRAAAEGVLGVDIEGRVVLVNPAAAHILGFRASELGGQELLPLVQHSKADGTPQSPEESPLADTLASGRKHRVRTAVLWRKDGRPVHVELSTAPVRDGEQLVGAVMTFTDRTAFLSLEARHEHLTAVLREELDEPLGRLQGTLERLAADPAGQLWPEANWVLRRLAADCARTARLVDGVLSYQRFDASLDAGREALERHPVGLDAVVRRAVAAATELIGEDRVRFAVHPSEVEVIVDQERLAQALGHLIADVALPAAAGSGVGGGGSSEGGNGLYGMAVGVASGLSGTPGQGPTVVIAAAQRGPVARIEVRGPSAGGSPVHLPIARGMVERHGGVLQSHELPGKQGRTYVVELPLDPATAGEAAERAAAAARRADRTRENDTAMLPELPGLGTPAGGGGGAGAAGGGRGTGDGSATGGGAGARAGGSTAGGGRTAGGMADGGTGGGTAGGPTGGGYDGYDGASDGLGTSAGGASLPGARRSAESLPEARPETPAQGTDRSRRRRALPAPEVVRPPRAVLEAQQQAEAQAEEQAQQRQEQQPVQQQPGLGTNGFPGLIGGPVYPGLEHALPPAGSRIDPAPVPAQADAAPSNGRRRRLAIPPGDDQAQGGSGGPLALEPPGGSTGPQSGTGPQSNGGSAPGGGIALPGQQSHAPEQGSGPSALQPAALQPVPAAAPFGGRFGPDGGGNSANSSNTNNGMNGSSGNGPGGNGTGTAKVRALGAVRDVFALGPASAPAAPREQTAAQSAAPAAPSAAPPGDDGPGTESRLEFIAGADYPTMVSPAADGRPRRLLVWPDPDPSTRQALQDRGYRPVIVRTREEVEGQVAGFPAALFVDPLTGPITRTALQTLRTAAGDANVPVLVTAGLGQATREAAYGADPAVLLRALAPRDSERHAPRVLLVEQDQDIAAAFTATLERRGMHVVHALSENDAVEKAGSVQPNLVVMDLMLIRRRRVGIVDWLRDNNQLHRTPLVIYTSVDGPQQNSRLRAGETVLFLAERSTSPEVQARIVDLLGKIGSLGG</sequence>
<dbReference type="InterPro" id="IPR005467">
    <property type="entry name" value="His_kinase_dom"/>
</dbReference>
<dbReference type="InterPro" id="IPR001789">
    <property type="entry name" value="Sig_transdc_resp-reg_receiver"/>
</dbReference>
<feature type="compositionally biased region" description="Gly residues" evidence="3">
    <location>
        <begin position="116"/>
        <end position="146"/>
    </location>
</feature>
<evidence type="ECO:0000259" key="5">
    <source>
        <dbReference type="PROSITE" id="PS50110"/>
    </source>
</evidence>
<evidence type="ECO:0000313" key="8">
    <source>
        <dbReference type="Proteomes" id="UP001592531"/>
    </source>
</evidence>
<evidence type="ECO:0000256" key="3">
    <source>
        <dbReference type="SAM" id="MobiDB-lite"/>
    </source>
</evidence>
<feature type="compositionally biased region" description="Gly residues" evidence="3">
    <location>
        <begin position="756"/>
        <end position="765"/>
    </location>
</feature>
<dbReference type="PROSITE" id="PS50110">
    <property type="entry name" value="RESPONSE_REGULATORY"/>
    <property type="match status" value="1"/>
</dbReference>
<feature type="region of interest" description="Disordered" evidence="3">
    <location>
        <begin position="940"/>
        <end position="973"/>
    </location>
</feature>
<feature type="domain" description="Histidine kinase" evidence="4">
    <location>
        <begin position="334"/>
        <end position="564"/>
    </location>
</feature>
<evidence type="ECO:0000259" key="4">
    <source>
        <dbReference type="PROSITE" id="PS50109"/>
    </source>
</evidence>
<evidence type="ECO:0000256" key="2">
    <source>
        <dbReference type="PROSITE-ProRule" id="PRU00169"/>
    </source>
</evidence>
<keyword evidence="2" id="KW-0597">Phosphoprotein</keyword>
<dbReference type="InterPro" id="IPR052155">
    <property type="entry name" value="Biofilm_reg_signaling"/>
</dbReference>
<feature type="compositionally biased region" description="Low complexity" evidence="3">
    <location>
        <begin position="947"/>
        <end position="964"/>
    </location>
</feature>
<organism evidence="7 8">
    <name type="scientific">Streptacidiphilus cavernicola</name>
    <dbReference type="NCBI Taxonomy" id="3342716"/>
    <lineage>
        <taxon>Bacteria</taxon>
        <taxon>Bacillati</taxon>
        <taxon>Actinomycetota</taxon>
        <taxon>Actinomycetes</taxon>
        <taxon>Kitasatosporales</taxon>
        <taxon>Streptomycetaceae</taxon>
        <taxon>Streptacidiphilus</taxon>
    </lineage>
</organism>
<dbReference type="InterPro" id="IPR035965">
    <property type="entry name" value="PAS-like_dom_sf"/>
</dbReference>
<feature type="region of interest" description="Disordered" evidence="3">
    <location>
        <begin position="254"/>
        <end position="273"/>
    </location>
</feature>
<feature type="region of interest" description="Disordered" evidence="3">
    <location>
        <begin position="63"/>
        <end position="98"/>
    </location>
</feature>
<dbReference type="PROSITE" id="PS50112">
    <property type="entry name" value="PAS"/>
    <property type="match status" value="1"/>
</dbReference>
<keyword evidence="1" id="KW-0808">Transferase</keyword>
<feature type="modified residue" description="4-aspartylphosphate" evidence="2">
    <location>
        <position position="1152"/>
    </location>
</feature>
<gene>
    <name evidence="7" type="ORF">ACEZDE_14820</name>
</gene>
<dbReference type="InterPro" id="IPR011006">
    <property type="entry name" value="CheY-like_superfamily"/>
</dbReference>
<feature type="compositionally biased region" description="Basic and acidic residues" evidence="3">
    <location>
        <begin position="687"/>
        <end position="697"/>
    </location>
</feature>
<dbReference type="InterPro" id="IPR036890">
    <property type="entry name" value="HATPase_C_sf"/>
</dbReference>
<dbReference type="PANTHER" id="PTHR44757">
    <property type="entry name" value="DIGUANYLATE CYCLASE DGCP"/>
    <property type="match status" value="1"/>
</dbReference>
<name>A0ABV6VW29_9ACTN</name>
<dbReference type="EMBL" id="JBHFAB010000009">
    <property type="protein sequence ID" value="MFC1417905.1"/>
    <property type="molecule type" value="Genomic_DNA"/>
</dbReference>
<dbReference type="SMART" id="SM00448">
    <property type="entry name" value="REC"/>
    <property type="match status" value="1"/>
</dbReference>
<dbReference type="NCBIfam" id="TIGR00229">
    <property type="entry name" value="sensory_box"/>
    <property type="match status" value="2"/>
</dbReference>
<feature type="region of interest" description="Disordered" evidence="3">
    <location>
        <begin position="116"/>
        <end position="149"/>
    </location>
</feature>
<evidence type="ECO:0000259" key="6">
    <source>
        <dbReference type="PROSITE" id="PS50112"/>
    </source>
</evidence>
<dbReference type="PANTHER" id="PTHR44757:SF2">
    <property type="entry name" value="BIOFILM ARCHITECTURE MAINTENANCE PROTEIN MBAA"/>
    <property type="match status" value="1"/>
</dbReference>
<feature type="compositionally biased region" description="Low complexity" evidence="3">
    <location>
        <begin position="568"/>
        <end position="578"/>
    </location>
</feature>
<dbReference type="PROSITE" id="PS50109">
    <property type="entry name" value="HIS_KIN"/>
    <property type="match status" value="1"/>
</dbReference>
<dbReference type="Gene3D" id="3.30.565.10">
    <property type="entry name" value="Histidine kinase-like ATPase, C-terminal domain"/>
    <property type="match status" value="1"/>
</dbReference>
<dbReference type="SMART" id="SM00091">
    <property type="entry name" value="PAS"/>
    <property type="match status" value="2"/>
</dbReference>
<feature type="compositionally biased region" description="Low complexity" evidence="3">
    <location>
        <begin position="825"/>
        <end position="839"/>
    </location>
</feature>
<dbReference type="SUPFAM" id="SSF52172">
    <property type="entry name" value="CheY-like"/>
    <property type="match status" value="1"/>
</dbReference>
<evidence type="ECO:0000256" key="1">
    <source>
        <dbReference type="ARBA" id="ARBA00022777"/>
    </source>
</evidence>
<dbReference type="CDD" id="cd00156">
    <property type="entry name" value="REC"/>
    <property type="match status" value="1"/>
</dbReference>
<feature type="compositionally biased region" description="Basic and acidic residues" evidence="3">
    <location>
        <begin position="579"/>
        <end position="588"/>
    </location>
</feature>
<feature type="compositionally biased region" description="Low complexity" evidence="3">
    <location>
        <begin position="868"/>
        <end position="884"/>
    </location>
</feature>
<dbReference type="Gene3D" id="3.40.50.2300">
    <property type="match status" value="1"/>
</dbReference>
<feature type="region of interest" description="Disordered" evidence="3">
    <location>
        <begin position="674"/>
        <end position="921"/>
    </location>
</feature>
<dbReference type="CDD" id="cd00130">
    <property type="entry name" value="PAS"/>
    <property type="match status" value="1"/>
</dbReference>
<feature type="compositionally biased region" description="Low complexity" evidence="3">
    <location>
        <begin position="713"/>
        <end position="752"/>
    </location>
</feature>